<evidence type="ECO:0000313" key="3">
    <source>
        <dbReference type="Proteomes" id="UP001054837"/>
    </source>
</evidence>
<comment type="caution">
    <text evidence="2">The sequence shown here is derived from an EMBL/GenBank/DDBJ whole genome shotgun (WGS) entry which is preliminary data.</text>
</comment>
<dbReference type="Proteomes" id="UP001054837">
    <property type="component" value="Unassembled WGS sequence"/>
</dbReference>
<feature type="compositionally biased region" description="Basic and acidic residues" evidence="1">
    <location>
        <begin position="18"/>
        <end position="36"/>
    </location>
</feature>
<organism evidence="2 3">
    <name type="scientific">Caerostris darwini</name>
    <dbReference type="NCBI Taxonomy" id="1538125"/>
    <lineage>
        <taxon>Eukaryota</taxon>
        <taxon>Metazoa</taxon>
        <taxon>Ecdysozoa</taxon>
        <taxon>Arthropoda</taxon>
        <taxon>Chelicerata</taxon>
        <taxon>Arachnida</taxon>
        <taxon>Araneae</taxon>
        <taxon>Araneomorphae</taxon>
        <taxon>Entelegynae</taxon>
        <taxon>Araneoidea</taxon>
        <taxon>Araneidae</taxon>
        <taxon>Caerostris</taxon>
    </lineage>
</organism>
<accession>A0AAV4Q7P5</accession>
<sequence>MRRSLISLIPAQAVTVGRESRRADDQEPDSRDRGGRETPTAVHRHEAGEARREDGIPQEAQQATQGKHLEKSLYTRYLRLNAEYLNKNNYNRSLLSELTYLPKQSLSQFISLNTEKMSPINIVMIVKC</sequence>
<keyword evidence="3" id="KW-1185">Reference proteome</keyword>
<evidence type="ECO:0000256" key="1">
    <source>
        <dbReference type="SAM" id="MobiDB-lite"/>
    </source>
</evidence>
<reference evidence="2 3" key="1">
    <citation type="submission" date="2021-06" db="EMBL/GenBank/DDBJ databases">
        <title>Caerostris darwini draft genome.</title>
        <authorList>
            <person name="Kono N."/>
            <person name="Arakawa K."/>
        </authorList>
    </citation>
    <scope>NUCLEOTIDE SEQUENCE [LARGE SCALE GENOMIC DNA]</scope>
</reference>
<dbReference type="AlphaFoldDB" id="A0AAV4Q7P5"/>
<protein>
    <submittedName>
        <fullName evidence="2">Uncharacterized protein</fullName>
    </submittedName>
</protein>
<evidence type="ECO:0000313" key="2">
    <source>
        <dbReference type="EMBL" id="GIY06053.1"/>
    </source>
</evidence>
<feature type="region of interest" description="Disordered" evidence="1">
    <location>
        <begin position="15"/>
        <end position="68"/>
    </location>
</feature>
<name>A0AAV4Q7P5_9ARAC</name>
<gene>
    <name evidence="2" type="ORF">CDAR_555381</name>
</gene>
<feature type="compositionally biased region" description="Basic and acidic residues" evidence="1">
    <location>
        <begin position="43"/>
        <end position="55"/>
    </location>
</feature>
<dbReference type="EMBL" id="BPLQ01004170">
    <property type="protein sequence ID" value="GIY06053.1"/>
    <property type="molecule type" value="Genomic_DNA"/>
</dbReference>
<proteinExistence type="predicted"/>